<evidence type="ECO:0000313" key="2">
    <source>
        <dbReference type="Proteomes" id="UP001595962"/>
    </source>
</evidence>
<gene>
    <name evidence="1" type="ORF">ACFO3I_16745</name>
</gene>
<reference evidence="2" key="1">
    <citation type="journal article" date="2019" name="Int. J. Syst. Evol. Microbiol.">
        <title>The Global Catalogue of Microorganisms (GCM) 10K type strain sequencing project: providing services to taxonomists for standard genome sequencing and annotation.</title>
        <authorList>
            <consortium name="The Broad Institute Genomics Platform"/>
            <consortium name="The Broad Institute Genome Sequencing Center for Infectious Disease"/>
            <person name="Wu L."/>
            <person name="Ma J."/>
        </authorList>
    </citation>
    <scope>NUCLEOTIDE SEQUENCE [LARGE SCALE GENOMIC DNA]</scope>
    <source>
        <strain evidence="2">DT28</strain>
    </source>
</reference>
<keyword evidence="2" id="KW-1185">Reference proteome</keyword>
<evidence type="ECO:0000313" key="1">
    <source>
        <dbReference type="EMBL" id="MFC4656670.1"/>
    </source>
</evidence>
<dbReference type="RefSeq" id="WP_377335948.1">
    <property type="nucleotide sequence ID" value="NZ_JBHSGB010000017.1"/>
</dbReference>
<sequence>MLNSGSAFSFAPAFVRRSKSPLYYRKLQVQADQSALAELVFILRQHQHQTGWVLLVAPNQLPDKSRLAACGVDLSRVLLIQQKQISNIDTVLAYALASSTCAAVVVWQDQFSEQSLYRYQDLAELHQTCFYQLSTLDEQPVFQNTTH</sequence>
<dbReference type="InterPro" id="IPR004596">
    <property type="entry name" value="Cell_div_suppressor_SulA"/>
</dbReference>
<dbReference type="InterPro" id="IPR027417">
    <property type="entry name" value="P-loop_NTPase"/>
</dbReference>
<dbReference type="Pfam" id="PF03846">
    <property type="entry name" value="SulA"/>
    <property type="match status" value="1"/>
</dbReference>
<comment type="caution">
    <text evidence="1">The sequence shown here is derived from an EMBL/GenBank/DDBJ whole genome shotgun (WGS) entry which is preliminary data.</text>
</comment>
<protein>
    <submittedName>
        <fullName evidence="1">SulA-like leucine-rich domain-containing protein</fullName>
    </submittedName>
</protein>
<organism evidence="1 2">
    <name type="scientific">Rheinheimera marina</name>
    <dbReference type="NCBI Taxonomy" id="1774958"/>
    <lineage>
        <taxon>Bacteria</taxon>
        <taxon>Pseudomonadati</taxon>
        <taxon>Pseudomonadota</taxon>
        <taxon>Gammaproteobacteria</taxon>
        <taxon>Chromatiales</taxon>
        <taxon>Chromatiaceae</taxon>
        <taxon>Rheinheimera</taxon>
    </lineage>
</organism>
<accession>A0ABV9JQW9</accession>
<dbReference type="Gene3D" id="3.40.50.300">
    <property type="entry name" value="P-loop containing nucleotide triphosphate hydrolases"/>
    <property type="match status" value="1"/>
</dbReference>
<dbReference type="SUPFAM" id="SSF52540">
    <property type="entry name" value="P-loop containing nucleoside triphosphate hydrolases"/>
    <property type="match status" value="1"/>
</dbReference>
<name>A0ABV9JQW9_9GAMM</name>
<dbReference type="EMBL" id="JBHSGB010000017">
    <property type="protein sequence ID" value="MFC4656670.1"/>
    <property type="molecule type" value="Genomic_DNA"/>
</dbReference>
<proteinExistence type="predicted"/>
<dbReference type="Proteomes" id="UP001595962">
    <property type="component" value="Unassembled WGS sequence"/>
</dbReference>